<dbReference type="CDD" id="cd18095">
    <property type="entry name" value="SpoU-like_rRNA-MTase"/>
    <property type="match status" value="1"/>
</dbReference>
<dbReference type="InterPro" id="IPR053888">
    <property type="entry name" value="MRM3-like_sub_bind"/>
</dbReference>
<dbReference type="GO" id="GO:0006396">
    <property type="term" value="P:RNA processing"/>
    <property type="evidence" value="ECO:0007669"/>
    <property type="project" value="InterPro"/>
</dbReference>
<evidence type="ECO:0000313" key="5">
    <source>
        <dbReference type="EMBL" id="EEC56517.1"/>
    </source>
</evidence>
<keyword evidence="6" id="KW-1185">Reference proteome</keyword>
<sequence>MITSTGNARVKNVIQLQTRARARKDSRQFVAEGFRMVSEAPADRIVSIYASETFARCNSGYMSTIQVPYEMVSDNVFAQMSDTRTPQGILAVIKMAEYGIGDIIAHDNGLYVIVENLQDPGNLGTIIRMSEAAGVDGIIMSPNTVDIYNPKTIRSTMGSLYRVPFVYADDFAGTLEQMKSKGVELYAAHLEGSVEYTEPDYTKASAFVIGNEGNGLTDAVTNICSNRIRIPMAGKVESLNAAIAASVLTFEAARQRRNGKG</sequence>
<evidence type="ECO:0000256" key="3">
    <source>
        <dbReference type="ARBA" id="ARBA00022679"/>
    </source>
</evidence>
<dbReference type="PANTHER" id="PTHR43191:SF2">
    <property type="entry name" value="RRNA METHYLTRANSFERASE 3, MITOCHONDRIAL"/>
    <property type="match status" value="1"/>
</dbReference>
<dbReference type="InterPro" id="IPR001537">
    <property type="entry name" value="SpoU_MeTrfase"/>
</dbReference>
<dbReference type="AlphaFoldDB" id="B7AWC6"/>
<comment type="caution">
    <text evidence="5">The sequence shown here is derived from an EMBL/GenBank/DDBJ whole genome shotgun (WGS) entry which is preliminary data.</text>
</comment>
<dbReference type="STRING" id="483218.BACPEC_03026"/>
<evidence type="ECO:0000259" key="4">
    <source>
        <dbReference type="SMART" id="SM00967"/>
    </source>
</evidence>
<dbReference type="InterPro" id="IPR051259">
    <property type="entry name" value="rRNA_Methyltransferase"/>
</dbReference>
<dbReference type="GO" id="GO:0032259">
    <property type="term" value="P:methylation"/>
    <property type="evidence" value="ECO:0007669"/>
    <property type="project" value="UniProtKB-KW"/>
</dbReference>
<dbReference type="PANTHER" id="PTHR43191">
    <property type="entry name" value="RRNA METHYLTRANSFERASE 3"/>
    <property type="match status" value="1"/>
</dbReference>
<evidence type="ECO:0000256" key="2">
    <source>
        <dbReference type="ARBA" id="ARBA00022603"/>
    </source>
</evidence>
<keyword evidence="3" id="KW-0808">Transferase</keyword>
<dbReference type="Proteomes" id="UP000003136">
    <property type="component" value="Unassembled WGS sequence"/>
</dbReference>
<dbReference type="SUPFAM" id="SSF55315">
    <property type="entry name" value="L30e-like"/>
    <property type="match status" value="1"/>
</dbReference>
<name>B7AWC6_9FIRM</name>
<accession>B7AWC6</accession>
<dbReference type="InterPro" id="IPR029064">
    <property type="entry name" value="Ribosomal_eL30-like_sf"/>
</dbReference>
<dbReference type="HOGENOM" id="CLU_021322_3_2_9"/>
<keyword evidence="2" id="KW-0489">Methyltransferase</keyword>
<dbReference type="Pfam" id="PF00588">
    <property type="entry name" value="SpoU_methylase"/>
    <property type="match status" value="1"/>
</dbReference>
<dbReference type="GO" id="GO:0008173">
    <property type="term" value="F:RNA methyltransferase activity"/>
    <property type="evidence" value="ECO:0007669"/>
    <property type="project" value="InterPro"/>
</dbReference>
<dbReference type="GO" id="GO:0003723">
    <property type="term" value="F:RNA binding"/>
    <property type="evidence" value="ECO:0007669"/>
    <property type="project" value="InterPro"/>
</dbReference>
<dbReference type="GO" id="GO:0005737">
    <property type="term" value="C:cytoplasm"/>
    <property type="evidence" value="ECO:0007669"/>
    <property type="project" value="UniProtKB-ARBA"/>
</dbReference>
<proteinExistence type="inferred from homology"/>
<dbReference type="eggNOG" id="COG0566">
    <property type="taxonomic scope" value="Bacteria"/>
</dbReference>
<dbReference type="SMART" id="SM00967">
    <property type="entry name" value="SpoU_sub_bind"/>
    <property type="match status" value="1"/>
</dbReference>
<evidence type="ECO:0000313" key="6">
    <source>
        <dbReference type="Proteomes" id="UP000003136"/>
    </source>
</evidence>
<gene>
    <name evidence="5" type="ORF">BACPEC_03026</name>
</gene>
<dbReference type="Gene3D" id="3.40.1280.10">
    <property type="match status" value="1"/>
</dbReference>
<dbReference type="Pfam" id="PF22435">
    <property type="entry name" value="MRM3-like_sub_bind"/>
    <property type="match status" value="1"/>
</dbReference>
<dbReference type="Gene3D" id="3.30.1330.30">
    <property type="match status" value="1"/>
</dbReference>
<dbReference type="InterPro" id="IPR029028">
    <property type="entry name" value="Alpha/beta_knot_MTases"/>
</dbReference>
<organism evidence="5 6">
    <name type="scientific">[Bacteroides] pectinophilus ATCC 43243</name>
    <dbReference type="NCBI Taxonomy" id="483218"/>
    <lineage>
        <taxon>Bacteria</taxon>
        <taxon>Bacillati</taxon>
        <taxon>Bacillota</taxon>
        <taxon>Clostridia</taxon>
        <taxon>Eubacteriales</taxon>
    </lineage>
</organism>
<reference evidence="5 6" key="2">
    <citation type="submission" date="2008-11" db="EMBL/GenBank/DDBJ databases">
        <authorList>
            <person name="Fulton L."/>
            <person name="Clifton S."/>
            <person name="Fulton B."/>
            <person name="Xu J."/>
            <person name="Minx P."/>
            <person name="Pepin K.H."/>
            <person name="Johnson M."/>
            <person name="Bhonagiri V."/>
            <person name="Nash W.E."/>
            <person name="Mardis E.R."/>
            <person name="Wilson R.K."/>
        </authorList>
    </citation>
    <scope>NUCLEOTIDE SEQUENCE [LARGE SCALE GENOMIC DNA]</scope>
    <source>
        <strain evidence="5 6">ATCC 43243</strain>
    </source>
</reference>
<dbReference type="InterPro" id="IPR013123">
    <property type="entry name" value="SpoU_subst-bd"/>
</dbReference>
<evidence type="ECO:0000256" key="1">
    <source>
        <dbReference type="ARBA" id="ARBA00007228"/>
    </source>
</evidence>
<comment type="similarity">
    <text evidence="1">Belongs to the class IV-like SAM-binding methyltransferase superfamily. RNA methyltransferase TrmH family.</text>
</comment>
<dbReference type="SUPFAM" id="SSF75217">
    <property type="entry name" value="alpha/beta knot"/>
    <property type="match status" value="1"/>
</dbReference>
<reference evidence="5 6" key="1">
    <citation type="submission" date="2008-11" db="EMBL/GenBank/DDBJ databases">
        <title>Draft genome sequence of Bacteroides pectinophilus (ATCC 43243).</title>
        <authorList>
            <person name="Sudarsanam P."/>
            <person name="Ley R."/>
            <person name="Guruge J."/>
            <person name="Turnbaugh P.J."/>
            <person name="Mahowald M."/>
            <person name="Liep D."/>
            <person name="Gordon J."/>
        </authorList>
    </citation>
    <scope>NUCLEOTIDE SEQUENCE [LARGE SCALE GENOMIC DNA]</scope>
    <source>
        <strain evidence="5 6">ATCC 43243</strain>
    </source>
</reference>
<dbReference type="EMBL" id="ABVQ01000037">
    <property type="protein sequence ID" value="EEC56517.1"/>
    <property type="molecule type" value="Genomic_DNA"/>
</dbReference>
<feature type="domain" description="RNA 2-O ribose methyltransferase substrate binding" evidence="4">
    <location>
        <begin position="30"/>
        <end position="99"/>
    </location>
</feature>
<protein>
    <recommendedName>
        <fullName evidence="4">RNA 2-O ribose methyltransferase substrate binding domain-containing protein</fullName>
    </recommendedName>
</protein>
<dbReference type="InterPro" id="IPR029026">
    <property type="entry name" value="tRNA_m1G_MTases_N"/>
</dbReference>